<evidence type="ECO:0000259" key="7">
    <source>
        <dbReference type="Pfam" id="PF07669"/>
    </source>
</evidence>
<dbReference type="Pfam" id="PF07669">
    <property type="entry name" value="Eco57I"/>
    <property type="match status" value="1"/>
</dbReference>
<keyword evidence="3" id="KW-0808">Transferase</keyword>
<keyword evidence="2" id="KW-0489">Methyltransferase</keyword>
<dbReference type="PANTHER" id="PTHR33841:SF1">
    <property type="entry name" value="DNA METHYLTRANSFERASE A"/>
    <property type="match status" value="1"/>
</dbReference>
<dbReference type="GO" id="GO:0009035">
    <property type="term" value="F:type I site-specific deoxyribonuclease activity"/>
    <property type="evidence" value="ECO:0007669"/>
    <property type="project" value="UniProtKB-EC"/>
</dbReference>
<evidence type="ECO:0000313" key="9">
    <source>
        <dbReference type="Proteomes" id="UP000662914"/>
    </source>
</evidence>
<evidence type="ECO:0000256" key="3">
    <source>
        <dbReference type="ARBA" id="ARBA00022679"/>
    </source>
</evidence>
<evidence type="ECO:0000256" key="4">
    <source>
        <dbReference type="ARBA" id="ARBA00022691"/>
    </source>
</evidence>
<keyword evidence="4" id="KW-0949">S-adenosyl-L-methionine</keyword>
<dbReference type="GO" id="GO:0003677">
    <property type="term" value="F:DNA binding"/>
    <property type="evidence" value="ECO:0007669"/>
    <property type="project" value="UniProtKB-KW"/>
</dbReference>
<dbReference type="EC" id="2.1.1.72" evidence="1"/>
<name>A0A809RU24_9PROT</name>
<comment type="catalytic activity">
    <reaction evidence="5">
        <text>a 2'-deoxyadenosine in DNA + S-adenosyl-L-methionine = an N(6)-methyl-2'-deoxyadenosine in DNA + S-adenosyl-L-homocysteine + H(+)</text>
        <dbReference type="Rhea" id="RHEA:15197"/>
        <dbReference type="Rhea" id="RHEA-COMP:12418"/>
        <dbReference type="Rhea" id="RHEA-COMP:12419"/>
        <dbReference type="ChEBI" id="CHEBI:15378"/>
        <dbReference type="ChEBI" id="CHEBI:57856"/>
        <dbReference type="ChEBI" id="CHEBI:59789"/>
        <dbReference type="ChEBI" id="CHEBI:90615"/>
        <dbReference type="ChEBI" id="CHEBI:90616"/>
        <dbReference type="EC" id="2.1.1.72"/>
    </reaction>
</comment>
<dbReference type="KEGG" id="ddz:DSYM_03950"/>
<evidence type="ECO:0000256" key="5">
    <source>
        <dbReference type="ARBA" id="ARBA00047942"/>
    </source>
</evidence>
<protein>
    <recommendedName>
        <fullName evidence="1">site-specific DNA-methyltransferase (adenine-specific)</fullName>
        <ecNumber evidence="1">2.1.1.72</ecNumber>
    </recommendedName>
</protein>
<evidence type="ECO:0000259" key="6">
    <source>
        <dbReference type="Pfam" id="PF04313"/>
    </source>
</evidence>
<evidence type="ECO:0000256" key="1">
    <source>
        <dbReference type="ARBA" id="ARBA00011900"/>
    </source>
</evidence>
<dbReference type="InterPro" id="IPR007409">
    <property type="entry name" value="Restrct_endonuc_type1_HsdR_N"/>
</dbReference>
<dbReference type="PRINTS" id="PR00507">
    <property type="entry name" value="N12N6MTFRASE"/>
</dbReference>
<sequence>MPAPVAIRQLVERFEANLDTYRGGGYNETLLRRDFLDPFFKALGWDIDNSQDYAEAFREVIHEDAIKVGGSTKAPDYSFRIGGRRIFFLEAKKPSVYIKEEIAPAYQLRRYAWSANLPLSILSDFEEFAVYDCRARPAPNDKPSKGRLLYLTYRDYLERWDEIAAVFSKEAVLKGSFDRYAREARGKRGTATVDAEFLAQIEQWRDLLAKNLALRNPGIGVRELNFAVQATIDRIVFLRICEDRGIEPLNRLQGLTNGPAIYPRLAQVFREADDRYNSGLFHFKSERGRPGSPDEFTLGLKVDDKLLKELLNGLYYPESPYEFSVLPADILGQVYERFLGSVIRLTAGGQAKVEEKPEVKKAGGVYYTPTYIVDYIVRQTVGRLLESQSPKDAARLKILDPACGSGSFLIGAYQHLLDWHLGWYTANDPEKHAKGKEAKLYRAKEGWRLTAAERKRILVNNIYGVDIDAQAVEVTKLSLLLKVLEGETDETLNAQMKLFHERALPDLDGNIKCGNSLIGPDFFDGRLDLDEEERRRINAFDWQAEFPQVFLPSPARGRGAGGEGKSGFDAVIGNPPYIRIQTMREWAPLEVEFYKQRYAAASKGNYDIYVVFVERGLQLLNKKGRLGFILPHKFFNAQYGEPLRGLIAEGRHLEHVVHFGHQQVFDGATTYTCLMFLGAASAKTFRFDSVTDLAAWQQGEPPASGEIETAALAAGEWNFSATGDGGLRERLAALPVRLGDVTHIFVGLQTSADKVYVLEHLREAGKSHVVVRDAQGEEWKLERELLKSFLSHVSLGSYERPQPSHWLLFPYRLADGKAQLIEPATLRASYPNAWDYLSACAGVLKKRGGASDLGSGWYGYVYRKNLTSFALPKLIVQVISQTGRYAFDDAGFYFTGGGNGPYYGVRWCDPANPHSLHYLQGLLNSRLLDWFLHGISTPFRGGYWSYGKRFIELLPIRTIDFADRHDRARHERMVALVEQMLTLHRDLAVAKTAHDKTLIERQIAASDRQIDRLVYELYGLTEEEIAVVEGNGTA</sequence>
<dbReference type="GO" id="GO:0009007">
    <property type="term" value="F:site-specific DNA-methyltransferase (adenine-specific) activity"/>
    <property type="evidence" value="ECO:0007669"/>
    <property type="project" value="UniProtKB-EC"/>
</dbReference>
<accession>A0A809RU24</accession>
<dbReference type="SUPFAM" id="SSF53335">
    <property type="entry name" value="S-adenosyl-L-methionine-dependent methyltransferases"/>
    <property type="match status" value="1"/>
</dbReference>
<dbReference type="InterPro" id="IPR002052">
    <property type="entry name" value="DNA_methylase_N6_adenine_CS"/>
</dbReference>
<dbReference type="PROSITE" id="PS00092">
    <property type="entry name" value="N6_MTASE"/>
    <property type="match status" value="1"/>
</dbReference>
<dbReference type="InterPro" id="IPR029063">
    <property type="entry name" value="SAM-dependent_MTases_sf"/>
</dbReference>
<keyword evidence="8" id="KW-0255">Endonuclease</keyword>
<feature type="domain" description="Restriction endonuclease type I HsdR N-terminal" evidence="6">
    <location>
        <begin position="26"/>
        <end position="136"/>
    </location>
</feature>
<keyword evidence="8" id="KW-0540">Nuclease</keyword>
<dbReference type="AlphaFoldDB" id="A0A809RU24"/>
<feature type="domain" description="Type II methyltransferase M.TaqI-like" evidence="7">
    <location>
        <begin position="460"/>
        <end position="665"/>
    </location>
</feature>
<dbReference type="PANTHER" id="PTHR33841">
    <property type="entry name" value="DNA METHYLTRANSFERASE YEEA-RELATED"/>
    <property type="match status" value="1"/>
</dbReference>
<dbReference type="Pfam" id="PF04313">
    <property type="entry name" value="HSDR_N"/>
    <property type="match status" value="1"/>
</dbReference>
<dbReference type="EMBL" id="AP021857">
    <property type="protein sequence ID" value="BBO19696.1"/>
    <property type="molecule type" value="Genomic_DNA"/>
</dbReference>
<reference evidence="8" key="1">
    <citation type="journal article" name="DNA Res.">
        <title>The physiological potential of anammox bacteria as revealed by their core genome structure.</title>
        <authorList>
            <person name="Okubo T."/>
            <person name="Toyoda A."/>
            <person name="Fukuhara K."/>
            <person name="Uchiyama I."/>
            <person name="Harigaya Y."/>
            <person name="Kuroiwa M."/>
            <person name="Suzuki T."/>
            <person name="Murakami Y."/>
            <person name="Suwa Y."/>
            <person name="Takami H."/>
        </authorList>
    </citation>
    <scope>NUCLEOTIDE SEQUENCE</scope>
    <source>
        <strain evidence="8">317325-3</strain>
    </source>
</reference>
<gene>
    <name evidence="8" type="ORF">DSYM_03950</name>
</gene>
<organism evidence="8 9">
    <name type="scientific">Candidatus Desulfobacillus denitrificans</name>
    <dbReference type="NCBI Taxonomy" id="2608985"/>
    <lineage>
        <taxon>Bacteria</taxon>
        <taxon>Pseudomonadati</taxon>
        <taxon>Pseudomonadota</taxon>
        <taxon>Betaproteobacteria</taxon>
        <taxon>Candidatus Desulfobacillus</taxon>
    </lineage>
</organism>
<proteinExistence type="predicted"/>
<evidence type="ECO:0000256" key="2">
    <source>
        <dbReference type="ARBA" id="ARBA00022603"/>
    </source>
</evidence>
<evidence type="ECO:0000313" key="8">
    <source>
        <dbReference type="EMBL" id="BBO19696.1"/>
    </source>
</evidence>
<dbReference type="InterPro" id="IPR050953">
    <property type="entry name" value="N4_N6_ade-DNA_methylase"/>
</dbReference>
<dbReference type="InterPro" id="IPR011639">
    <property type="entry name" value="MethylTrfase_TaqI-like_dom"/>
</dbReference>
<dbReference type="Proteomes" id="UP000662914">
    <property type="component" value="Chromosome"/>
</dbReference>
<dbReference type="GO" id="GO:0032259">
    <property type="term" value="P:methylation"/>
    <property type="evidence" value="ECO:0007669"/>
    <property type="project" value="UniProtKB-KW"/>
</dbReference>
<dbReference type="GO" id="GO:0009307">
    <property type="term" value="P:DNA restriction-modification system"/>
    <property type="evidence" value="ECO:0007669"/>
    <property type="project" value="UniProtKB-KW"/>
</dbReference>
<keyword evidence="8" id="KW-0378">Hydrolase</keyword>
<dbReference type="Gene3D" id="3.40.50.150">
    <property type="entry name" value="Vaccinia Virus protein VP39"/>
    <property type="match status" value="1"/>
</dbReference>
<dbReference type="GO" id="GO:0005524">
    <property type="term" value="F:ATP binding"/>
    <property type="evidence" value="ECO:0007669"/>
    <property type="project" value="UniProtKB-KW"/>
</dbReference>